<dbReference type="AlphaFoldDB" id="A0A397VHF2"/>
<keyword evidence="1" id="KW-1133">Transmembrane helix</keyword>
<feature type="transmembrane region" description="Helical" evidence="1">
    <location>
        <begin position="22"/>
        <end position="39"/>
    </location>
</feature>
<keyword evidence="1" id="KW-0812">Transmembrane</keyword>
<gene>
    <name evidence="2" type="ORF">C2G38_2078365</name>
</gene>
<reference evidence="2 3" key="1">
    <citation type="submission" date="2018-06" db="EMBL/GenBank/DDBJ databases">
        <title>Comparative genomics reveals the genomic features of Rhizophagus irregularis, R. cerebriforme, R. diaphanum and Gigaspora rosea, and their symbiotic lifestyle signature.</title>
        <authorList>
            <person name="Morin E."/>
            <person name="San Clemente H."/>
            <person name="Chen E.C.H."/>
            <person name="De La Providencia I."/>
            <person name="Hainaut M."/>
            <person name="Kuo A."/>
            <person name="Kohler A."/>
            <person name="Murat C."/>
            <person name="Tang N."/>
            <person name="Roy S."/>
            <person name="Loubradou J."/>
            <person name="Henrissat B."/>
            <person name="Grigoriev I.V."/>
            <person name="Corradi N."/>
            <person name="Roux C."/>
            <person name="Martin F.M."/>
        </authorList>
    </citation>
    <scope>NUCLEOTIDE SEQUENCE [LARGE SCALE GENOMIC DNA]</scope>
    <source>
        <strain evidence="2 3">DAOM 194757</strain>
    </source>
</reference>
<evidence type="ECO:0000313" key="3">
    <source>
        <dbReference type="Proteomes" id="UP000266673"/>
    </source>
</evidence>
<proteinExistence type="predicted"/>
<organism evidence="2 3">
    <name type="scientific">Gigaspora rosea</name>
    <dbReference type="NCBI Taxonomy" id="44941"/>
    <lineage>
        <taxon>Eukaryota</taxon>
        <taxon>Fungi</taxon>
        <taxon>Fungi incertae sedis</taxon>
        <taxon>Mucoromycota</taxon>
        <taxon>Glomeromycotina</taxon>
        <taxon>Glomeromycetes</taxon>
        <taxon>Diversisporales</taxon>
        <taxon>Gigasporaceae</taxon>
        <taxon>Gigaspora</taxon>
    </lineage>
</organism>
<keyword evidence="3" id="KW-1185">Reference proteome</keyword>
<sequence length="52" mass="6142">MNLQHLNTIKILQYLVMISEHFKLAIVIIMELVLIKMIIKPSNIIKNLLIWV</sequence>
<name>A0A397VHF2_9GLOM</name>
<protein>
    <submittedName>
        <fullName evidence="2">Uncharacterized protein</fullName>
    </submittedName>
</protein>
<dbReference type="Proteomes" id="UP000266673">
    <property type="component" value="Unassembled WGS sequence"/>
</dbReference>
<dbReference type="EMBL" id="QKWP01000362">
    <property type="protein sequence ID" value="RIB21412.1"/>
    <property type="molecule type" value="Genomic_DNA"/>
</dbReference>
<accession>A0A397VHF2</accession>
<feature type="non-terminal residue" evidence="2">
    <location>
        <position position="52"/>
    </location>
</feature>
<keyword evidence="1" id="KW-0472">Membrane</keyword>
<evidence type="ECO:0000256" key="1">
    <source>
        <dbReference type="SAM" id="Phobius"/>
    </source>
</evidence>
<comment type="caution">
    <text evidence="2">The sequence shown here is derived from an EMBL/GenBank/DDBJ whole genome shotgun (WGS) entry which is preliminary data.</text>
</comment>
<evidence type="ECO:0000313" key="2">
    <source>
        <dbReference type="EMBL" id="RIB21412.1"/>
    </source>
</evidence>